<name>A0A0F9UB92_9ZZZZ</name>
<accession>A0A0F9UB92</accession>
<protein>
    <recommendedName>
        <fullName evidence="3">DDE domain-containing protein</fullName>
    </recommendedName>
</protein>
<feature type="compositionally biased region" description="Basic residues" evidence="1">
    <location>
        <begin position="300"/>
        <end position="314"/>
    </location>
</feature>
<sequence length="446" mass="51530">MAGRKKKEIIPIWRDFIIIIEGVVRLLLGKIQIRCPLCGSWEISTNGTRPRENTRKEAFICRNENCKNGDHKTPKQFILTTSYEFKKLIFNKLKRLYEDLLKDGAKAKTIAKKYKVSESQISALRVAFEQALDKLEGLDTFVKVPQPDRAICMDETFLKIEGTPIYIIIATGYKTHKIVGLKVSKTRNEKDMREVFDEAEQNTEEPISDVISDGWGATQTMTKNLGREITHIIHKHEKPYKKVVARHYHYTETKRITIDMGIINDVFKKKGKREFKYIVFKTLLNPPPSKKRGRPEGSKNKSKKKKKSNKKKERGRRGLFKVFYKGKRGYMKVDPYRMTLKFSKNMNPKIAATLKELFGLFFRRTIQNNVGEGSNSVIQSLLKLCGPKTESSVENKIRAVVIVRNHPELLNEIQIERNIRGDFILKDLISPELAHLMSRGCSLEKK</sequence>
<reference evidence="2" key="1">
    <citation type="journal article" date="2015" name="Nature">
        <title>Complex archaea that bridge the gap between prokaryotes and eukaryotes.</title>
        <authorList>
            <person name="Spang A."/>
            <person name="Saw J.H."/>
            <person name="Jorgensen S.L."/>
            <person name="Zaremba-Niedzwiedzka K."/>
            <person name="Martijn J."/>
            <person name="Lind A.E."/>
            <person name="van Eijk R."/>
            <person name="Schleper C."/>
            <person name="Guy L."/>
            <person name="Ettema T.J."/>
        </authorList>
    </citation>
    <scope>NUCLEOTIDE SEQUENCE</scope>
</reference>
<proteinExistence type="predicted"/>
<dbReference type="EMBL" id="LAZR01001091">
    <property type="protein sequence ID" value="KKN50883.1"/>
    <property type="molecule type" value="Genomic_DNA"/>
</dbReference>
<gene>
    <name evidence="2" type="ORF">LCGC14_0628420</name>
</gene>
<feature type="region of interest" description="Disordered" evidence="1">
    <location>
        <begin position="286"/>
        <end position="314"/>
    </location>
</feature>
<evidence type="ECO:0008006" key="3">
    <source>
        <dbReference type="Google" id="ProtNLM"/>
    </source>
</evidence>
<dbReference type="AlphaFoldDB" id="A0A0F9UB92"/>
<evidence type="ECO:0000313" key="2">
    <source>
        <dbReference type="EMBL" id="KKN50883.1"/>
    </source>
</evidence>
<evidence type="ECO:0000256" key="1">
    <source>
        <dbReference type="SAM" id="MobiDB-lite"/>
    </source>
</evidence>
<comment type="caution">
    <text evidence="2">The sequence shown here is derived from an EMBL/GenBank/DDBJ whole genome shotgun (WGS) entry which is preliminary data.</text>
</comment>
<organism evidence="2">
    <name type="scientific">marine sediment metagenome</name>
    <dbReference type="NCBI Taxonomy" id="412755"/>
    <lineage>
        <taxon>unclassified sequences</taxon>
        <taxon>metagenomes</taxon>
        <taxon>ecological metagenomes</taxon>
    </lineage>
</organism>